<proteinExistence type="predicted"/>
<dbReference type="Gene3D" id="3.40.50.2300">
    <property type="match status" value="2"/>
</dbReference>
<evidence type="ECO:0000313" key="4">
    <source>
        <dbReference type="Proteomes" id="UP001059934"/>
    </source>
</evidence>
<dbReference type="Pfam" id="PF04348">
    <property type="entry name" value="LppC"/>
    <property type="match status" value="1"/>
</dbReference>
<dbReference type="PANTHER" id="PTHR38038">
    <property type="entry name" value="PENICILLIN-BINDING PROTEIN ACTIVATOR LPOA"/>
    <property type="match status" value="1"/>
</dbReference>
<organism evidence="3 4">
    <name type="scientific">SAR92 clade bacterium H455</name>
    <dbReference type="NCBI Taxonomy" id="2974818"/>
    <lineage>
        <taxon>Bacteria</taxon>
        <taxon>Pseudomonadati</taxon>
        <taxon>Pseudomonadota</taxon>
        <taxon>Gammaproteobacteria</taxon>
        <taxon>Cellvibrionales</taxon>
        <taxon>Porticoccaceae</taxon>
        <taxon>SAR92 clade</taxon>
    </lineage>
</organism>
<protein>
    <submittedName>
        <fullName evidence="3">Penicillin-binding protein activator</fullName>
    </submittedName>
</protein>
<evidence type="ECO:0000313" key="3">
    <source>
        <dbReference type="EMBL" id="UVW34784.1"/>
    </source>
</evidence>
<keyword evidence="2" id="KW-0732">Signal</keyword>
<name>A0ABY5TRL1_9GAMM</name>
<dbReference type="SUPFAM" id="SSF53822">
    <property type="entry name" value="Periplasmic binding protein-like I"/>
    <property type="match status" value="1"/>
</dbReference>
<keyword evidence="1" id="KW-0472">Membrane</keyword>
<dbReference type="InterPro" id="IPR028082">
    <property type="entry name" value="Peripla_BP_I"/>
</dbReference>
<dbReference type="InterPro" id="IPR007443">
    <property type="entry name" value="LpoA"/>
</dbReference>
<keyword evidence="4" id="KW-1185">Reference proteome</keyword>
<dbReference type="EMBL" id="CP103416">
    <property type="protein sequence ID" value="UVW34784.1"/>
    <property type="molecule type" value="Genomic_DNA"/>
</dbReference>
<feature type="chain" id="PRO_5046407752" evidence="2">
    <location>
        <begin position="24"/>
        <end position="621"/>
    </location>
</feature>
<reference evidence="3" key="1">
    <citation type="submission" date="2022-08" db="EMBL/GenBank/DDBJ databases">
        <title>Catabolic pathway analysis in culturable SAR92 clade bacteria reveals their overlooked roles in DMSP degradation in coastal seas.</title>
        <authorList>
            <person name="He X."/>
            <person name="Zhang X."/>
            <person name="Zhang Y."/>
        </authorList>
    </citation>
    <scope>NUCLEOTIDE SEQUENCE</scope>
    <source>
        <strain evidence="3">H455</strain>
    </source>
</reference>
<feature type="signal peptide" evidence="2">
    <location>
        <begin position="1"/>
        <end position="23"/>
    </location>
</feature>
<evidence type="ECO:0000256" key="1">
    <source>
        <dbReference type="ARBA" id="ARBA00023136"/>
    </source>
</evidence>
<dbReference type="Proteomes" id="UP001059934">
    <property type="component" value="Chromosome"/>
</dbReference>
<dbReference type="Gene3D" id="1.25.40.650">
    <property type="match status" value="1"/>
</dbReference>
<gene>
    <name evidence="3" type="ORF">NYF23_12315</name>
</gene>
<sequence length="621" mass="69432">MTKRLFLSMIYALAILAFIGGCAPTTTQNSGPIARVTLDAENIEVNQSLVSQAELALARVQSNDTEGRENLLLDIAILFAQGGDLEQSRNTLQLINTDQLNDIFFVEYNLLGVELDLAERQLVSAKARLAEPRFLTLRQTVNINFQRRILSLESALNTASGQIRASIENNIQLSNLYNSRKISDQRLISRVHDQIWLQLNQLPFNQLQQIDPADRGVLAGWLQLAAAMRYRQADPGAQKNFFAVWKQSWREHPGANSPPTALKSRFRGTGAPKNVALLLPLQGQYETPSTTLLNGFISAYYENLAQGANLPKIAIYDTSSQPVTEVYNKAVERGADMVIGPMRQSQVEELAVSPRLQVPTLTLNRLDQNQLNDIENLFQFGLSALDEVTQIADQAWIQGQTNVLLIAPDSGWGLRARRYFIDYWTAKGGTVIDAISYPTSVNDFTRLLERPLEIDLSEQRSLALRRSVNRSLSSTPRRRQDIDLVIVLGYAEKVRQIKPALDFLYAGDVPVYATSHIYGGTQEIELNRDLSGIKFSAMPWTLEGHMPRPLKLDQRLPTAYRQLYALGYDAFLLHGLLEELARPDALPVFGATGMLRLSEGSIMRTEKWAAFEKGLVVPAQP</sequence>
<dbReference type="PROSITE" id="PS51257">
    <property type="entry name" value="PROKAR_LIPOPROTEIN"/>
    <property type="match status" value="1"/>
</dbReference>
<dbReference type="CDD" id="cd06339">
    <property type="entry name" value="PBP1_YraM_LppC_lipoprotein-like"/>
    <property type="match status" value="1"/>
</dbReference>
<evidence type="ECO:0000256" key="2">
    <source>
        <dbReference type="SAM" id="SignalP"/>
    </source>
</evidence>
<accession>A0ABY5TRL1</accession>
<dbReference type="PANTHER" id="PTHR38038:SF1">
    <property type="entry name" value="PENICILLIN-BINDING PROTEIN ACTIVATOR LPOA"/>
    <property type="match status" value="1"/>
</dbReference>